<feature type="compositionally biased region" description="Polar residues" evidence="3">
    <location>
        <begin position="203"/>
        <end position="212"/>
    </location>
</feature>
<gene>
    <name evidence="6" type="ORF">CBOVIS_LOCUS3809</name>
</gene>
<accession>A0A8S1EM00</accession>
<feature type="compositionally biased region" description="Low complexity" evidence="3">
    <location>
        <begin position="22"/>
        <end position="32"/>
    </location>
</feature>
<dbReference type="SMART" id="SM00323">
    <property type="entry name" value="RasGAP"/>
    <property type="match status" value="1"/>
</dbReference>
<dbReference type="InterPro" id="IPR001936">
    <property type="entry name" value="RasGAP_dom"/>
</dbReference>
<feature type="domain" description="Ras-GAP" evidence="5">
    <location>
        <begin position="681"/>
        <end position="874"/>
    </location>
</feature>
<name>A0A8S1EM00_9PELO</name>
<dbReference type="PROSITE" id="PS50003">
    <property type="entry name" value="PH_DOMAIN"/>
    <property type="match status" value="1"/>
</dbReference>
<proteinExistence type="predicted"/>
<dbReference type="PANTHER" id="PTHR10194">
    <property type="entry name" value="RAS GTPASE-ACTIVATING PROTEINS"/>
    <property type="match status" value="1"/>
</dbReference>
<feature type="compositionally biased region" description="Basic residues" evidence="3">
    <location>
        <begin position="350"/>
        <end position="364"/>
    </location>
</feature>
<dbReference type="OrthoDB" id="1562946at2759"/>
<dbReference type="InterPro" id="IPR008936">
    <property type="entry name" value="Rho_GTPase_activation_prot"/>
</dbReference>
<reference evidence="6 7" key="1">
    <citation type="submission" date="2020-04" db="EMBL/GenBank/DDBJ databases">
        <authorList>
            <person name="Laetsch R D."/>
            <person name="Stevens L."/>
            <person name="Kumar S."/>
            <person name="Blaxter L. M."/>
        </authorList>
    </citation>
    <scope>NUCLEOTIDE SEQUENCE [LARGE SCALE GENOMIC DNA]</scope>
</reference>
<evidence type="ECO:0000259" key="5">
    <source>
        <dbReference type="PROSITE" id="PS50018"/>
    </source>
</evidence>
<protein>
    <recommendedName>
        <fullName evidence="8">PH domain-containing protein</fullName>
    </recommendedName>
</protein>
<dbReference type="SMART" id="SM00233">
    <property type="entry name" value="PH"/>
    <property type="match status" value="1"/>
</dbReference>
<keyword evidence="2" id="KW-0175">Coiled coil</keyword>
<dbReference type="InterPro" id="IPR023152">
    <property type="entry name" value="RasGAP_CS"/>
</dbReference>
<organism evidence="6 7">
    <name type="scientific">Caenorhabditis bovis</name>
    <dbReference type="NCBI Taxonomy" id="2654633"/>
    <lineage>
        <taxon>Eukaryota</taxon>
        <taxon>Metazoa</taxon>
        <taxon>Ecdysozoa</taxon>
        <taxon>Nematoda</taxon>
        <taxon>Chromadorea</taxon>
        <taxon>Rhabditida</taxon>
        <taxon>Rhabditina</taxon>
        <taxon>Rhabditomorpha</taxon>
        <taxon>Rhabditoidea</taxon>
        <taxon>Rhabditidae</taxon>
        <taxon>Peloderinae</taxon>
        <taxon>Caenorhabditis</taxon>
    </lineage>
</organism>
<feature type="coiled-coil region" evidence="2">
    <location>
        <begin position="1100"/>
        <end position="1127"/>
    </location>
</feature>
<evidence type="ECO:0000256" key="2">
    <source>
        <dbReference type="SAM" id="Coils"/>
    </source>
</evidence>
<dbReference type="PANTHER" id="PTHR10194:SF148">
    <property type="entry name" value="GTPASE-ACTIVATING PROTEIN"/>
    <property type="match status" value="1"/>
</dbReference>
<feature type="region of interest" description="Disordered" evidence="3">
    <location>
        <begin position="1"/>
        <end position="61"/>
    </location>
</feature>
<evidence type="ECO:0000313" key="7">
    <source>
        <dbReference type="Proteomes" id="UP000494206"/>
    </source>
</evidence>
<feature type="compositionally biased region" description="Polar residues" evidence="3">
    <location>
        <begin position="7"/>
        <end position="21"/>
    </location>
</feature>
<feature type="region of interest" description="Disordered" evidence="3">
    <location>
        <begin position="287"/>
        <end position="373"/>
    </location>
</feature>
<dbReference type="PROSITE" id="PS50018">
    <property type="entry name" value="RAS_GTPASE_ACTIV_2"/>
    <property type="match status" value="1"/>
</dbReference>
<sequence length="1136" mass="128429">MKRSTADDVNTNGVQPNCNNGSESTSSKTSTKNLVSRSGLENERGPISPANSMSSPRKPPNLEEIDKRLEELHELAENALMSTSLGSGMNIDQTLFDTALLDSTSAILRKCETLPGDLTKASEEGVLEEVEEAVRDAEEKQMDRNHASMLIDTEYSSDDEIGRRYNELYRTEPDTLFNTADSGLSLRTTSNRRTRHRISSNATLHEFQSSSIGHERARSNDSRSTSLFSSSLASFRRPLSHFSIDNSCFDMNEAPVQHSLMCTPVEKIYVKNSRSAPEMRLHETKINTFQSTPSPSNEGTSEISVSSELSSNEPTSSASALPAVSNLQLRPTDGLAETSYTSQESPKPPPRPKRGQQIEKRKKMSGTMIPTVPEESCSSITQSIDLYMSEPQAALENRSVEIITVQISNLNLVKKLKKSLCVTAKLDTTDVHRSANIKIESTPLFHEFNIETMESFSHLHIIFLEGSFAILARPVGKVSIPRKNFVNRMKLEHTLKLGAVSKYPEFCGQICVDIRRKSRSFAIRVVDCGGLKLTNSPTLLLLVSTIGSATNLGKLTIDAEQRRSKEWLEMPCSDGLLSLKMTLWQDLLKGINSVFHGQVRVDIDERWEAGPAKWFYLRAKTHEKPEIEEIGDVLVKTSHQIDHILRLHVYKPLLDILSSAGTVYPITASIYAVIESLPKVELSQISRSLVELLAQSDNIRPVLNSLYVNNILKCQDENTLFRGQSLAGKMLFEILTSFGRMYLITTLKPVIDKIFKEHKNCEIDPIRIEDGCSLEKNKANLLLYFSLLFDRVTQSSTNCPHFIKLLFFDLREVVKCKTGRVEVQRLAISSFMIMRFFAAAILNPKAFEIRIDQPDLRVSRTLLLLSKMLQRVSNCTVSLGSLSTKEAWLSDVFEKVTSENNKHEMTKFLDNISLTGESNEPEKCTVFKFGNLQKVDKTRLAWKKILQYKHRYVQLTDSHLMWHKDVQLPPQGKMKLSDVRNITVDNKTTITITTDNDDIQFEAAGGNDANDWVLAIEKQRNRSKKESDETTSDPFTFDLERHLDKVHSILYKYRETLIDWIAVLDEKKEMDEKNMSELLMASYVPEEDREIHKIKLQETLKSTLSVMDDIQKAHEEYEKELLSQNQIAEAFGDDEN</sequence>
<dbReference type="Gene3D" id="2.30.29.30">
    <property type="entry name" value="Pleckstrin-homology domain (PH domain)/Phosphotyrosine-binding domain (PTB)"/>
    <property type="match status" value="1"/>
</dbReference>
<dbReference type="Proteomes" id="UP000494206">
    <property type="component" value="Unassembled WGS sequence"/>
</dbReference>
<dbReference type="PROSITE" id="PS00509">
    <property type="entry name" value="RAS_GTPASE_ACTIV_1"/>
    <property type="match status" value="1"/>
</dbReference>
<feature type="compositionally biased region" description="Polar residues" evidence="3">
    <location>
        <begin position="287"/>
        <end position="300"/>
    </location>
</feature>
<dbReference type="Gene3D" id="1.10.506.10">
    <property type="entry name" value="GTPase Activation - p120gap, domain 1"/>
    <property type="match status" value="1"/>
</dbReference>
<dbReference type="GO" id="GO:0005096">
    <property type="term" value="F:GTPase activator activity"/>
    <property type="evidence" value="ECO:0007669"/>
    <property type="project" value="UniProtKB-KW"/>
</dbReference>
<evidence type="ECO:0000256" key="3">
    <source>
        <dbReference type="SAM" id="MobiDB-lite"/>
    </source>
</evidence>
<evidence type="ECO:0008006" key="8">
    <source>
        <dbReference type="Google" id="ProtNLM"/>
    </source>
</evidence>
<dbReference type="Pfam" id="PF00616">
    <property type="entry name" value="RasGAP"/>
    <property type="match status" value="2"/>
</dbReference>
<dbReference type="InterPro" id="IPR011993">
    <property type="entry name" value="PH-like_dom_sf"/>
</dbReference>
<feature type="domain" description="PH" evidence="4">
    <location>
        <begin position="925"/>
        <end position="1021"/>
    </location>
</feature>
<dbReference type="SUPFAM" id="SSF48350">
    <property type="entry name" value="GTPase activation domain, GAP"/>
    <property type="match status" value="1"/>
</dbReference>
<evidence type="ECO:0000256" key="1">
    <source>
        <dbReference type="ARBA" id="ARBA00022468"/>
    </source>
</evidence>
<dbReference type="CDD" id="cd05128">
    <property type="entry name" value="RasGAP_GAP1_like"/>
    <property type="match status" value="1"/>
</dbReference>
<feature type="compositionally biased region" description="Low complexity" evidence="3">
    <location>
        <begin position="301"/>
        <end position="319"/>
    </location>
</feature>
<keyword evidence="1" id="KW-0343">GTPase activation</keyword>
<evidence type="ECO:0000313" key="6">
    <source>
        <dbReference type="EMBL" id="CAB3400997.1"/>
    </source>
</evidence>
<keyword evidence="7" id="KW-1185">Reference proteome</keyword>
<comment type="caution">
    <text evidence="6">The sequence shown here is derived from an EMBL/GenBank/DDBJ whole genome shotgun (WGS) entry which is preliminary data.</text>
</comment>
<dbReference type="AlphaFoldDB" id="A0A8S1EM00"/>
<dbReference type="InterPro" id="IPR001849">
    <property type="entry name" value="PH_domain"/>
</dbReference>
<dbReference type="EMBL" id="CADEPM010000002">
    <property type="protein sequence ID" value="CAB3400997.1"/>
    <property type="molecule type" value="Genomic_DNA"/>
</dbReference>
<dbReference type="InterPro" id="IPR039360">
    <property type="entry name" value="Ras_GTPase"/>
</dbReference>
<evidence type="ECO:0000259" key="4">
    <source>
        <dbReference type="PROSITE" id="PS50003"/>
    </source>
</evidence>
<feature type="region of interest" description="Disordered" evidence="3">
    <location>
        <begin position="203"/>
        <end position="224"/>
    </location>
</feature>